<dbReference type="STRING" id="477680.SAMN05421788_1011239"/>
<dbReference type="InterPro" id="IPR008969">
    <property type="entry name" value="CarboxyPept-like_regulatory"/>
</dbReference>
<dbReference type="Pfam" id="PF13620">
    <property type="entry name" value="CarboxypepD_reg"/>
    <property type="match status" value="1"/>
</dbReference>
<organism evidence="5 6">
    <name type="scientific">Filimonas lacunae</name>
    <dbReference type="NCBI Taxonomy" id="477680"/>
    <lineage>
        <taxon>Bacteria</taxon>
        <taxon>Pseudomonadati</taxon>
        <taxon>Bacteroidota</taxon>
        <taxon>Chitinophagia</taxon>
        <taxon>Chitinophagales</taxon>
        <taxon>Chitinophagaceae</taxon>
        <taxon>Filimonas</taxon>
    </lineage>
</organism>
<dbReference type="OrthoDB" id="9804995at2"/>
<keyword evidence="3" id="KW-0998">Cell outer membrane</keyword>
<keyword evidence="5" id="KW-0121">Carboxypeptidase</keyword>
<comment type="subcellular location">
    <subcellularLocation>
        <location evidence="1">Cell outer membrane</location>
    </subcellularLocation>
</comment>
<protein>
    <submittedName>
        <fullName evidence="5">Carboxypeptidase regulatory-like domain-containing protein</fullName>
    </submittedName>
</protein>
<evidence type="ECO:0000256" key="1">
    <source>
        <dbReference type="ARBA" id="ARBA00004442"/>
    </source>
</evidence>
<keyword evidence="6" id="KW-1185">Reference proteome</keyword>
<evidence type="ECO:0000256" key="4">
    <source>
        <dbReference type="SAM" id="SignalP"/>
    </source>
</evidence>
<dbReference type="Gene3D" id="2.170.130.10">
    <property type="entry name" value="TonB-dependent receptor, plug domain"/>
    <property type="match status" value="1"/>
</dbReference>
<keyword evidence="5" id="KW-0378">Hydrolase</keyword>
<reference evidence="6" key="1">
    <citation type="submission" date="2017-01" db="EMBL/GenBank/DDBJ databases">
        <authorList>
            <person name="Varghese N."/>
            <person name="Submissions S."/>
        </authorList>
    </citation>
    <scope>NUCLEOTIDE SEQUENCE [LARGE SCALE GENOMIC DNA]</scope>
    <source>
        <strain evidence="6">DSM 21054</strain>
    </source>
</reference>
<keyword evidence="5" id="KW-0645">Protease</keyword>
<evidence type="ECO:0000256" key="2">
    <source>
        <dbReference type="ARBA" id="ARBA00023136"/>
    </source>
</evidence>
<dbReference type="GO" id="GO:0009279">
    <property type="term" value="C:cell outer membrane"/>
    <property type="evidence" value="ECO:0007669"/>
    <property type="project" value="UniProtKB-SubCell"/>
</dbReference>
<dbReference type="GO" id="GO:0004180">
    <property type="term" value="F:carboxypeptidase activity"/>
    <property type="evidence" value="ECO:0007669"/>
    <property type="project" value="UniProtKB-KW"/>
</dbReference>
<sequence length="783" mass="88472">MKQIITITYILYLLLQAAYAQSFTQSVKGQVTDAESRRTLAGVSIVLMPGNIRAITDSLGFYHIANIGTGRYTVQYTIAGYEPQSLPDVVVNSGKEAELNIGMREDFKNLGAVTVTARGRKPLNEFAAVSARSFSMEDTKRYPASFSDPARMIMNFPGVSAGFDGSNEILVRGNSPQGVLWKLEGIEIPTPNHFSTLGSTGGPISMFSSNVIGKSDFYTGAFPANIGNATSAVFDMNFRNGNKDKREYTVQLGTLGAELGAEGPLNKARTASYLVNYRYSTLAILKPFIGLDQAPTYQDLSFKFNWNTKKAGEFTLFGLGGYDSYTSDPEKDSTQWNSYDKDNFYVKGNSKTGVIGLSHQIFVHRNAYIKTVVSASYYHYGQDRDTLNPAADYAHVHNATEFFTDKAFRFSTFYNYKISQQHTFRAGFISQELQYNAGNRYYDIHEQQWKQVLEGKGTTNFYQAYMQWKYRLTSQLTVNTGIHSSYLALNKKHSVEPRLSATYNFGADVVSLAAGMHSRPQHISTYLFENTTDEGVHSQPNKNLDMSRALHLVAGYEHTFRSLNLVTKAEVYYQHLYHLPVEENSNSAFSAVNMLDMYDLVDKNALVSTGKGKNYGIDLSVEKPFSNNYYINSTVSIYKSKYTDFYGKEYDTRFARNYSVNIIWGKEWQLRNNKHVGMSGKVLASGGIKNSVIDIPASIQTGKEEYVPGSYYSQRGPAYFRLDWSAYYRKDKKNSTHTLTLEIQNLTNRENFYRYYFDTRSGQQKTIHQLGLFPNLSYKIQFH</sequence>
<gene>
    <name evidence="5" type="ORF">SAMN05421788_1011239</name>
</gene>
<keyword evidence="4" id="KW-0732">Signal</keyword>
<dbReference type="Gene3D" id="2.40.170.20">
    <property type="entry name" value="TonB-dependent receptor, beta-barrel domain"/>
    <property type="match status" value="1"/>
</dbReference>
<dbReference type="RefSeq" id="WP_076376661.1">
    <property type="nucleotide sequence ID" value="NZ_AP017422.1"/>
</dbReference>
<name>A0A173MQP2_9BACT</name>
<dbReference type="KEGG" id="fln:FLA_5860"/>
<dbReference type="SUPFAM" id="SSF49464">
    <property type="entry name" value="Carboxypeptidase regulatory domain-like"/>
    <property type="match status" value="1"/>
</dbReference>
<dbReference type="InterPro" id="IPR036942">
    <property type="entry name" value="Beta-barrel_TonB_sf"/>
</dbReference>
<dbReference type="Proteomes" id="UP000186917">
    <property type="component" value="Unassembled WGS sequence"/>
</dbReference>
<dbReference type="InterPro" id="IPR037066">
    <property type="entry name" value="Plug_dom_sf"/>
</dbReference>
<dbReference type="Gene3D" id="2.60.40.1120">
    <property type="entry name" value="Carboxypeptidase-like, regulatory domain"/>
    <property type="match status" value="1"/>
</dbReference>
<dbReference type="EMBL" id="FTOR01000001">
    <property type="protein sequence ID" value="SIS79236.1"/>
    <property type="molecule type" value="Genomic_DNA"/>
</dbReference>
<dbReference type="SUPFAM" id="SSF56935">
    <property type="entry name" value="Porins"/>
    <property type="match status" value="1"/>
</dbReference>
<keyword evidence="2" id="KW-0472">Membrane</keyword>
<evidence type="ECO:0000313" key="6">
    <source>
        <dbReference type="Proteomes" id="UP000186917"/>
    </source>
</evidence>
<evidence type="ECO:0000256" key="3">
    <source>
        <dbReference type="ARBA" id="ARBA00023237"/>
    </source>
</evidence>
<evidence type="ECO:0000313" key="5">
    <source>
        <dbReference type="EMBL" id="SIS79236.1"/>
    </source>
</evidence>
<proteinExistence type="predicted"/>
<feature type="signal peptide" evidence="4">
    <location>
        <begin position="1"/>
        <end position="20"/>
    </location>
</feature>
<dbReference type="AlphaFoldDB" id="A0A173MQP2"/>
<feature type="chain" id="PRO_5030023292" evidence="4">
    <location>
        <begin position="21"/>
        <end position="783"/>
    </location>
</feature>
<accession>A0A173MQP2</accession>